<evidence type="ECO:0000313" key="2">
    <source>
        <dbReference type="EMBL" id="TDH65007.1"/>
    </source>
</evidence>
<dbReference type="Proteomes" id="UP000294530">
    <property type="component" value="Unassembled WGS sequence"/>
</dbReference>
<name>A0A976FDS7_BRELC</name>
<dbReference type="RefSeq" id="XP_067814506.1">
    <property type="nucleotide sequence ID" value="XM_067958738.1"/>
</dbReference>
<keyword evidence="1" id="KW-0175">Coiled coil</keyword>
<gene>
    <name evidence="2" type="ORF">CCR75_000632</name>
</gene>
<dbReference type="AlphaFoldDB" id="A0A976FDS7"/>
<proteinExistence type="predicted"/>
<protein>
    <submittedName>
        <fullName evidence="2">Uncharacterized protein</fullName>
    </submittedName>
</protein>
<dbReference type="KEGG" id="blac:94344409"/>
<accession>A0A976FDS7</accession>
<comment type="caution">
    <text evidence="2">The sequence shown here is derived from an EMBL/GenBank/DDBJ whole genome shotgun (WGS) entry which is preliminary data.</text>
</comment>
<dbReference type="GeneID" id="94344409"/>
<reference evidence="2 3" key="1">
    <citation type="journal article" date="2021" name="Genome Biol.">
        <title>AFLAP: assembly-free linkage analysis pipeline using k-mers from genome sequencing data.</title>
        <authorList>
            <person name="Fletcher K."/>
            <person name="Zhang L."/>
            <person name="Gil J."/>
            <person name="Han R."/>
            <person name="Cavanaugh K."/>
            <person name="Michelmore R."/>
        </authorList>
    </citation>
    <scope>NUCLEOTIDE SEQUENCE [LARGE SCALE GENOMIC DNA]</scope>
    <source>
        <strain evidence="2 3">SF5</strain>
    </source>
</reference>
<keyword evidence="3" id="KW-1185">Reference proteome</keyword>
<feature type="coiled-coil region" evidence="1">
    <location>
        <begin position="361"/>
        <end position="421"/>
    </location>
</feature>
<sequence>MAPMSSDGEGFGCAMRASTYERSTACIAKRLRESMEKTTRLLDAFEHEVGESSVPMGTYQRCCRQLILYMDMHMETSANFLKDMEAFIEPSYRNRPQSELEKLVANQLWAQYNGRVVEAAHVEVSTTPSTPRSYERVIKTDEVVDGSIIVTPVAVANAIVSGVTQSCSPHVDLTVVPPSILGSNNKRQLSKERFVPCKSKRARHTVARNLYGAGILNCDEKEDSESDSITGSGTDAETDVTASDLQLHFELNKCSGEVLWPCAGERSFVQNVAYKRRLKAAIQLIDAKNCSPPISMMCTQECANLRTRMCLMHRIQRGSAKPCHDQFCCVWLEIDTHLVRCQNSQCEFKNMVGLRQTKYDIQQYALKLEGLRKKLLTIEKQDCSNSTDACSRSKRELEMKIEKLKGKCAELEDTILLHRDRERAFMSDLDILKRPSVLDSVPSFQNHYA</sequence>
<organism evidence="2 3">
    <name type="scientific">Bremia lactucae</name>
    <name type="common">Lettuce downy mildew</name>
    <dbReference type="NCBI Taxonomy" id="4779"/>
    <lineage>
        <taxon>Eukaryota</taxon>
        <taxon>Sar</taxon>
        <taxon>Stramenopiles</taxon>
        <taxon>Oomycota</taxon>
        <taxon>Peronosporomycetes</taxon>
        <taxon>Peronosporales</taxon>
        <taxon>Peronosporaceae</taxon>
        <taxon>Bremia</taxon>
    </lineage>
</organism>
<dbReference type="EMBL" id="SHOA02000220">
    <property type="protein sequence ID" value="TDH65007.1"/>
    <property type="molecule type" value="Genomic_DNA"/>
</dbReference>
<evidence type="ECO:0000313" key="3">
    <source>
        <dbReference type="Proteomes" id="UP000294530"/>
    </source>
</evidence>
<evidence type="ECO:0000256" key="1">
    <source>
        <dbReference type="SAM" id="Coils"/>
    </source>
</evidence>
<dbReference type="OrthoDB" id="106432at2759"/>